<evidence type="ECO:0000313" key="2">
    <source>
        <dbReference type="EMBL" id="MBA1141907.1"/>
    </source>
</evidence>
<reference evidence="2 3" key="1">
    <citation type="submission" date="2020-07" db="EMBL/GenBank/DDBJ databases">
        <title>Definition of the novel symbiovar canariense within Mesorhizobium novociceri, a new species of genus Mesorhizobium nodulating Cicer canariense in the Caldera de Taburiente National Park (La Palma, Canary Islands).</title>
        <authorList>
            <person name="Leon-Barrios M."/>
            <person name="Perez-Yepez J."/>
            <person name="Flores-Felix J.D."/>
            <person name="Ramirez-Baena M.H."/>
            <person name="Pulido-Suarez L."/>
            <person name="Igual J.M."/>
            <person name="Velazquez E."/>
            <person name="Peix A."/>
        </authorList>
    </citation>
    <scope>NUCLEOTIDE SEQUENCE [LARGE SCALE GENOMIC DNA]</scope>
    <source>
        <strain evidence="2 3">CCANP35</strain>
    </source>
</reference>
<protein>
    <submittedName>
        <fullName evidence="2">Uncharacterized protein</fullName>
    </submittedName>
</protein>
<dbReference type="RefSeq" id="WP_181058769.1">
    <property type="nucleotide sequence ID" value="NZ_JACDTY010000007.1"/>
</dbReference>
<keyword evidence="3" id="KW-1185">Reference proteome</keyword>
<organism evidence="2 3">
    <name type="scientific">Mesorhizobium neociceri</name>
    <dbReference type="NCBI Taxonomy" id="1307853"/>
    <lineage>
        <taxon>Bacteria</taxon>
        <taxon>Pseudomonadati</taxon>
        <taxon>Pseudomonadota</taxon>
        <taxon>Alphaproteobacteria</taxon>
        <taxon>Hyphomicrobiales</taxon>
        <taxon>Phyllobacteriaceae</taxon>
        <taxon>Mesorhizobium</taxon>
    </lineage>
</organism>
<dbReference type="EMBL" id="JACDTY010000007">
    <property type="protein sequence ID" value="MBA1141907.1"/>
    <property type="molecule type" value="Genomic_DNA"/>
</dbReference>
<feature type="region of interest" description="Disordered" evidence="1">
    <location>
        <begin position="65"/>
        <end position="110"/>
    </location>
</feature>
<name>A0A838B760_9HYPH</name>
<gene>
    <name evidence="2" type="ORF">H0241_16795</name>
</gene>
<dbReference type="AlphaFoldDB" id="A0A838B760"/>
<dbReference type="Proteomes" id="UP000558284">
    <property type="component" value="Unassembled WGS sequence"/>
</dbReference>
<proteinExistence type="predicted"/>
<comment type="caution">
    <text evidence="2">The sequence shown here is derived from an EMBL/GenBank/DDBJ whole genome shotgun (WGS) entry which is preliminary data.</text>
</comment>
<evidence type="ECO:0000313" key="3">
    <source>
        <dbReference type="Proteomes" id="UP000558284"/>
    </source>
</evidence>
<evidence type="ECO:0000256" key="1">
    <source>
        <dbReference type="SAM" id="MobiDB-lite"/>
    </source>
</evidence>
<accession>A0A838B760</accession>
<sequence length="173" mass="18092">MIKTALVAMTIVGCDCDAKLCEYIGETPAKWTTIADCEAAMKSQMLHQKNFDYPLVSGICRTKGSAPSSQLAATASRPELKPASRSVQSESPLPPELSHRPSVPVGSPTTAMEAAAARPVAYEQVVDGGTGVLYRTRNGYAVVKTDLGRAASATVGIAKRSANWLAGLVPSGL</sequence>